<evidence type="ECO:0000256" key="7">
    <source>
        <dbReference type="ARBA" id="ARBA00023242"/>
    </source>
</evidence>
<dbReference type="AlphaFoldDB" id="A0A4S4KS54"/>
<keyword evidence="10" id="KW-1185">Reference proteome</keyword>
<accession>A0A4S4KS54</accession>
<keyword evidence="5" id="KW-0863">Zinc-finger</keyword>
<keyword evidence="3" id="KW-0479">Metal-binding</keyword>
<sequence length="320" mass="34066">MAFGLTIGTERATALQNSIQDELTRLGYSAEADPVMAEYITIMIINNKTPAQISSELEDLIGSDFDSAFVDWLFAEVSKGVPEAEVPVAAAPEPVSVSPAVVHDDPPHLQSDTSRRGPGGNRTGNLYQHAITQAIPNPSPTAQKRSASARSPSPTGHINKSRRTDLLPTGPRAMQRDGNPLGGSRSLLERMGPSRNGHPPYAKDDIQARIDNITGSPAPDMGMMMGPGGFPMNGVPGMDMNAMAMANPLMLQDMLMNQMALMSQMAGAIGMMNSGMNVPGPYPMQQQGMGGEMGPLRCCPHTYGCLLTLPEHGITPDHSF</sequence>
<evidence type="ECO:0000313" key="9">
    <source>
        <dbReference type="EMBL" id="THH01334.1"/>
    </source>
</evidence>
<name>A0A4S4KS54_9APHY</name>
<evidence type="ECO:0000313" key="10">
    <source>
        <dbReference type="Proteomes" id="UP000309038"/>
    </source>
</evidence>
<keyword evidence="7" id="KW-0539">Nucleus</keyword>
<evidence type="ECO:0000256" key="4">
    <source>
        <dbReference type="ARBA" id="ARBA00022737"/>
    </source>
</evidence>
<evidence type="ECO:0000256" key="5">
    <source>
        <dbReference type="ARBA" id="ARBA00022771"/>
    </source>
</evidence>
<evidence type="ECO:0000256" key="2">
    <source>
        <dbReference type="ARBA" id="ARBA00008423"/>
    </source>
</evidence>
<dbReference type="GO" id="GO:0005737">
    <property type="term" value="C:cytoplasm"/>
    <property type="evidence" value="ECO:0007669"/>
    <property type="project" value="TreeGrafter"/>
</dbReference>
<evidence type="ECO:0000256" key="1">
    <source>
        <dbReference type="ARBA" id="ARBA00004123"/>
    </source>
</evidence>
<dbReference type="PANTHER" id="PTHR14738:SF29">
    <property type="entry name" value="ZINC FINGER CCCH DOMAIN-CONTAINING PROTEIN 14"/>
    <property type="match status" value="1"/>
</dbReference>
<comment type="caution">
    <text evidence="9">The sequence shown here is derived from an EMBL/GenBank/DDBJ whole genome shotgun (WGS) entry which is preliminary data.</text>
</comment>
<dbReference type="Proteomes" id="UP000309038">
    <property type="component" value="Unassembled WGS sequence"/>
</dbReference>
<dbReference type="GO" id="GO:0008143">
    <property type="term" value="F:poly(A) binding"/>
    <property type="evidence" value="ECO:0007669"/>
    <property type="project" value="InterPro"/>
</dbReference>
<reference evidence="9 10" key="1">
    <citation type="submission" date="2019-02" db="EMBL/GenBank/DDBJ databases">
        <title>Genome sequencing of the rare red list fungi Phlebia centrifuga.</title>
        <authorList>
            <person name="Buettner E."/>
            <person name="Kellner H."/>
        </authorList>
    </citation>
    <scope>NUCLEOTIDE SEQUENCE [LARGE SCALE GENOMIC DNA]</scope>
    <source>
        <strain evidence="9 10">DSM 108282</strain>
    </source>
</reference>
<feature type="compositionally biased region" description="Polar residues" evidence="8">
    <location>
        <begin position="123"/>
        <end position="158"/>
    </location>
</feature>
<dbReference type="EMBL" id="SGPJ01000026">
    <property type="protein sequence ID" value="THH01334.1"/>
    <property type="molecule type" value="Genomic_DNA"/>
</dbReference>
<feature type="region of interest" description="Disordered" evidence="8">
    <location>
        <begin position="97"/>
        <end position="204"/>
    </location>
</feature>
<evidence type="ECO:0000256" key="6">
    <source>
        <dbReference type="ARBA" id="ARBA00022833"/>
    </source>
</evidence>
<organism evidence="9 10">
    <name type="scientific">Hermanssonia centrifuga</name>
    <dbReference type="NCBI Taxonomy" id="98765"/>
    <lineage>
        <taxon>Eukaryota</taxon>
        <taxon>Fungi</taxon>
        <taxon>Dikarya</taxon>
        <taxon>Basidiomycota</taxon>
        <taxon>Agaricomycotina</taxon>
        <taxon>Agaricomycetes</taxon>
        <taxon>Polyporales</taxon>
        <taxon>Meruliaceae</taxon>
        <taxon>Hermanssonia</taxon>
    </lineage>
</organism>
<evidence type="ECO:0000256" key="8">
    <source>
        <dbReference type="SAM" id="MobiDB-lite"/>
    </source>
</evidence>
<comment type="subcellular location">
    <subcellularLocation>
        <location evidence="1">Nucleus</location>
    </subcellularLocation>
</comment>
<dbReference type="GO" id="GO:0008270">
    <property type="term" value="F:zinc ion binding"/>
    <property type="evidence" value="ECO:0007669"/>
    <property type="project" value="UniProtKB-KW"/>
</dbReference>
<keyword evidence="6" id="KW-0862">Zinc</keyword>
<keyword evidence="4" id="KW-0677">Repeat</keyword>
<protein>
    <submittedName>
        <fullName evidence="9">Uncharacterized protein</fullName>
    </submittedName>
</protein>
<dbReference type="PANTHER" id="PTHR14738">
    <property type="entry name" value="ZINC FINGER CCCH DOMAIN-CONTAINING PROTEIN 14"/>
    <property type="match status" value="1"/>
</dbReference>
<dbReference type="GO" id="GO:0005634">
    <property type="term" value="C:nucleus"/>
    <property type="evidence" value="ECO:0007669"/>
    <property type="project" value="UniProtKB-SubCell"/>
</dbReference>
<dbReference type="GO" id="GO:0043488">
    <property type="term" value="P:regulation of mRNA stability"/>
    <property type="evidence" value="ECO:0007669"/>
    <property type="project" value="InterPro"/>
</dbReference>
<dbReference type="InterPro" id="IPR040366">
    <property type="entry name" value="Nab2/ZC3H14"/>
</dbReference>
<dbReference type="InterPro" id="IPR043094">
    <property type="entry name" value="Nab2/ZC3H14_N_sf"/>
</dbReference>
<proteinExistence type="inferred from homology"/>
<dbReference type="Gene3D" id="1.10.340.40">
    <property type="entry name" value="Nuclear abundant poly(A) RNA-bind protein 2, N-terminal domain"/>
    <property type="match status" value="1"/>
</dbReference>
<gene>
    <name evidence="9" type="ORF">EW026_g1354</name>
</gene>
<evidence type="ECO:0000256" key="3">
    <source>
        <dbReference type="ARBA" id="ARBA00022723"/>
    </source>
</evidence>
<comment type="similarity">
    <text evidence="2">Belongs to the ZC3H14 family.</text>
</comment>